<keyword evidence="1" id="KW-0808">Transferase</keyword>
<proteinExistence type="predicted"/>
<dbReference type="PANTHER" id="PTHR10434">
    <property type="entry name" value="1-ACYL-SN-GLYCEROL-3-PHOSPHATE ACYLTRANSFERASE"/>
    <property type="match status" value="1"/>
</dbReference>
<evidence type="ECO:0000313" key="4">
    <source>
        <dbReference type="EMBL" id="UTI64268.1"/>
    </source>
</evidence>
<dbReference type="CDD" id="cd02612">
    <property type="entry name" value="HAD_PGPPase"/>
    <property type="match status" value="1"/>
</dbReference>
<evidence type="ECO:0000259" key="3">
    <source>
        <dbReference type="SMART" id="SM00563"/>
    </source>
</evidence>
<dbReference type="InterPro" id="IPR023214">
    <property type="entry name" value="HAD_sf"/>
</dbReference>
<evidence type="ECO:0000256" key="1">
    <source>
        <dbReference type="ARBA" id="ARBA00022679"/>
    </source>
</evidence>
<dbReference type="Gene3D" id="3.40.50.1000">
    <property type="entry name" value="HAD superfamily/HAD-like"/>
    <property type="match status" value="1"/>
</dbReference>
<dbReference type="NCBIfam" id="TIGR01488">
    <property type="entry name" value="HAD-SF-IB"/>
    <property type="match status" value="1"/>
</dbReference>
<dbReference type="InterPro" id="IPR002123">
    <property type="entry name" value="Plipid/glycerol_acylTrfase"/>
</dbReference>
<keyword evidence="5" id="KW-1185">Reference proteome</keyword>
<gene>
    <name evidence="4" type="ORF">NBH00_23375</name>
</gene>
<dbReference type="CDD" id="cd07989">
    <property type="entry name" value="LPLAT_AGPAT-like"/>
    <property type="match status" value="1"/>
</dbReference>
<dbReference type="Proteomes" id="UP001056035">
    <property type="component" value="Chromosome"/>
</dbReference>
<name>A0ABY5DQH1_9ACTN</name>
<dbReference type="SUPFAM" id="SSF56784">
    <property type="entry name" value="HAD-like"/>
    <property type="match status" value="1"/>
</dbReference>
<dbReference type="InterPro" id="IPR006385">
    <property type="entry name" value="HAD_hydro_SerB1"/>
</dbReference>
<reference evidence="4 5" key="1">
    <citation type="submission" date="2022-06" db="EMBL/GenBank/DDBJ databases">
        <title>Paraconexibacter antarcticus.</title>
        <authorList>
            <person name="Kim C.S."/>
        </authorList>
    </citation>
    <scope>NUCLEOTIDE SEQUENCE [LARGE SCALE GENOMIC DNA]</scope>
    <source>
        <strain evidence="4 5">02-257</strain>
    </source>
</reference>
<evidence type="ECO:0000313" key="5">
    <source>
        <dbReference type="Proteomes" id="UP001056035"/>
    </source>
</evidence>
<feature type="domain" description="Phospholipid/glycerol acyltransferase" evidence="3">
    <location>
        <begin position="311"/>
        <end position="426"/>
    </location>
</feature>
<sequence length="488" mass="52728">MPTPLDERLAAIEAAPDGPQIGAFFDYDGTVITGYSAQAFYRHRILGLDIGPIEIARTLLMSVQGVESPEDFERFLGLSLAAWKGKTQDELDALGASLFKHDIASRLHVEAWELIRAHQAKGHTVALASSATRFQVVPMAKELGIDHVLCTPIEIADGIVTGRPGGPPLWSRGKADAVRAMAAVEDLDLDASFAYSNGAEDIPFLEAVGHPVAVAPHRVLRREATRREWPILDCVSRGGTPGVRDVARTIGFYGAFAASFGAGLGLSLLNRDREQLLEITGGVGADVGLAIAGIDVKVVRGAEHLWSARPAVFVFNHQSKIDPILVMKLLRGGFTGVAKKEVKNIPGWGQLFQLAGVAFVERGNTAQARQAIQPAVDKVRGEGMSLVIAPEGTRSATPRLGRFKKGAFHIAMQAEVPMVPIVIRNAGEVMWRGAQVMHPGTVEVVVHPPIDTRRWTVGTIDDHVEEVRGLFLETLADWPAGPRLELRR</sequence>
<dbReference type="NCBIfam" id="TIGR01490">
    <property type="entry name" value="HAD-SF-IB-hyp1"/>
    <property type="match status" value="1"/>
</dbReference>
<evidence type="ECO:0000256" key="2">
    <source>
        <dbReference type="ARBA" id="ARBA00023315"/>
    </source>
</evidence>
<protein>
    <submittedName>
        <fullName evidence="4">HAD-IB family hydrolase</fullName>
    </submittedName>
</protein>
<keyword evidence="2" id="KW-0012">Acyltransferase</keyword>
<dbReference type="Pfam" id="PF01553">
    <property type="entry name" value="Acyltransferase"/>
    <property type="match status" value="1"/>
</dbReference>
<dbReference type="SMART" id="SM00563">
    <property type="entry name" value="PlsC"/>
    <property type="match status" value="1"/>
</dbReference>
<dbReference type="RefSeq" id="WP_254570978.1">
    <property type="nucleotide sequence ID" value="NZ_CP098502.1"/>
</dbReference>
<dbReference type="SUPFAM" id="SSF69593">
    <property type="entry name" value="Glycerol-3-phosphate (1)-acyltransferase"/>
    <property type="match status" value="1"/>
</dbReference>
<keyword evidence="4" id="KW-0378">Hydrolase</keyword>
<dbReference type="EMBL" id="CP098502">
    <property type="protein sequence ID" value="UTI64268.1"/>
    <property type="molecule type" value="Genomic_DNA"/>
</dbReference>
<dbReference type="PANTHER" id="PTHR10434:SF66">
    <property type="entry name" value="PHOSPHOLIPID_GLYCEROL ACYLTRANSFERASE DOMAIN-CONTAINING PROTEIN"/>
    <property type="match status" value="1"/>
</dbReference>
<dbReference type="Pfam" id="PF12710">
    <property type="entry name" value="HAD"/>
    <property type="match status" value="1"/>
</dbReference>
<dbReference type="Gene3D" id="1.20.1440.100">
    <property type="entry name" value="SG protein - dephosphorylation function"/>
    <property type="match status" value="1"/>
</dbReference>
<accession>A0ABY5DQH1</accession>
<dbReference type="InterPro" id="IPR036412">
    <property type="entry name" value="HAD-like_sf"/>
</dbReference>
<dbReference type="GO" id="GO:0016787">
    <property type="term" value="F:hydrolase activity"/>
    <property type="evidence" value="ECO:0007669"/>
    <property type="project" value="UniProtKB-KW"/>
</dbReference>
<organism evidence="4 5">
    <name type="scientific">Paraconexibacter antarcticus</name>
    <dbReference type="NCBI Taxonomy" id="2949664"/>
    <lineage>
        <taxon>Bacteria</taxon>
        <taxon>Bacillati</taxon>
        <taxon>Actinomycetota</taxon>
        <taxon>Thermoleophilia</taxon>
        <taxon>Solirubrobacterales</taxon>
        <taxon>Paraconexibacteraceae</taxon>
        <taxon>Paraconexibacter</taxon>
    </lineage>
</organism>